<dbReference type="PROSITE" id="PS51186">
    <property type="entry name" value="GNAT"/>
    <property type="match status" value="1"/>
</dbReference>
<organism evidence="2 3">
    <name type="scientific">Chitinophaga horti</name>
    <dbReference type="NCBI Taxonomy" id="2920382"/>
    <lineage>
        <taxon>Bacteria</taxon>
        <taxon>Pseudomonadati</taxon>
        <taxon>Bacteroidota</taxon>
        <taxon>Chitinophagia</taxon>
        <taxon>Chitinophagales</taxon>
        <taxon>Chitinophagaceae</taxon>
        <taxon>Chitinophaga</taxon>
    </lineage>
</organism>
<dbReference type="InterPro" id="IPR000182">
    <property type="entry name" value="GNAT_dom"/>
</dbReference>
<dbReference type="InterPro" id="IPR016181">
    <property type="entry name" value="Acyl_CoA_acyltransferase"/>
</dbReference>
<protein>
    <submittedName>
        <fullName evidence="2">GNAT family N-acetyltransferase</fullName>
    </submittedName>
</protein>
<keyword evidence="3" id="KW-1185">Reference proteome</keyword>
<gene>
    <name evidence="2" type="ORF">MKQ68_22570</name>
</gene>
<reference evidence="2" key="1">
    <citation type="submission" date="2022-10" db="EMBL/GenBank/DDBJ databases">
        <title>Chitinophaga sp. nov., isolated from soil.</title>
        <authorList>
            <person name="Jeon C.O."/>
        </authorList>
    </citation>
    <scope>NUCLEOTIDE SEQUENCE</scope>
    <source>
        <strain evidence="2">R8</strain>
    </source>
</reference>
<dbReference type="SUPFAM" id="SSF55729">
    <property type="entry name" value="Acyl-CoA N-acyltransferases (Nat)"/>
    <property type="match status" value="1"/>
</dbReference>
<evidence type="ECO:0000313" key="3">
    <source>
        <dbReference type="Proteomes" id="UP001162741"/>
    </source>
</evidence>
<accession>A0ABY6IZM6</accession>
<dbReference type="RefSeq" id="WP_264281052.1">
    <property type="nucleotide sequence ID" value="NZ_CP107006.1"/>
</dbReference>
<dbReference type="PANTHER" id="PTHR43617">
    <property type="entry name" value="L-AMINO ACID N-ACETYLTRANSFERASE"/>
    <property type="match status" value="1"/>
</dbReference>
<proteinExistence type="predicted"/>
<dbReference type="Pfam" id="PF00583">
    <property type="entry name" value="Acetyltransf_1"/>
    <property type="match status" value="1"/>
</dbReference>
<dbReference type="CDD" id="cd04301">
    <property type="entry name" value="NAT_SF"/>
    <property type="match status" value="1"/>
</dbReference>
<feature type="domain" description="N-acetyltransferase" evidence="1">
    <location>
        <begin position="2"/>
        <end position="165"/>
    </location>
</feature>
<evidence type="ECO:0000313" key="2">
    <source>
        <dbReference type="EMBL" id="UYQ92868.1"/>
    </source>
</evidence>
<name>A0ABY6IZM6_9BACT</name>
<evidence type="ECO:0000259" key="1">
    <source>
        <dbReference type="PROSITE" id="PS51186"/>
    </source>
</evidence>
<dbReference type="InterPro" id="IPR050276">
    <property type="entry name" value="MshD_Acetyltransferase"/>
</dbReference>
<sequence length="165" mass="18751">MINIYQTNETGIPFIQHIANNTWPDTFGNILSTEQISYMLFMMYDHQALLKQMKELGHVFLLAKFNNETVGFASYELNYKGEPNIKLHKIYILPEMHGKKIGQHLVNEVAGIGRAAGQTGLLLNVNRHNNAVGFYERVGFSVIGEEDIDIGNGFFMNDVIMRMPL</sequence>
<dbReference type="Proteomes" id="UP001162741">
    <property type="component" value="Chromosome"/>
</dbReference>
<dbReference type="Gene3D" id="3.40.630.30">
    <property type="match status" value="1"/>
</dbReference>
<dbReference type="EMBL" id="CP107006">
    <property type="protein sequence ID" value="UYQ92868.1"/>
    <property type="molecule type" value="Genomic_DNA"/>
</dbReference>